<keyword evidence="5" id="KW-0804">Transcription</keyword>
<keyword evidence="2" id="KW-0479">Metal-binding</keyword>
<feature type="domain" description="Zn(2)-C6 fungal-type" evidence="8">
    <location>
        <begin position="8"/>
        <end position="38"/>
    </location>
</feature>
<dbReference type="InterPro" id="IPR036864">
    <property type="entry name" value="Zn2-C6_fun-type_DNA-bd_sf"/>
</dbReference>
<dbReference type="SMART" id="SM00066">
    <property type="entry name" value="GAL4"/>
    <property type="match status" value="1"/>
</dbReference>
<proteinExistence type="predicted"/>
<dbReference type="GO" id="GO:0000981">
    <property type="term" value="F:DNA-binding transcription factor activity, RNA polymerase II-specific"/>
    <property type="evidence" value="ECO:0007669"/>
    <property type="project" value="InterPro"/>
</dbReference>
<feature type="region of interest" description="Disordered" evidence="7">
    <location>
        <begin position="194"/>
        <end position="215"/>
    </location>
</feature>
<evidence type="ECO:0000256" key="2">
    <source>
        <dbReference type="ARBA" id="ARBA00022723"/>
    </source>
</evidence>
<dbReference type="EMBL" id="JAACFV010000064">
    <property type="protein sequence ID" value="KAF7507755.1"/>
    <property type="molecule type" value="Genomic_DNA"/>
</dbReference>
<dbReference type="InterPro" id="IPR007219">
    <property type="entry name" value="XnlR_reg_dom"/>
</dbReference>
<dbReference type="InterPro" id="IPR050815">
    <property type="entry name" value="TF_fung"/>
</dbReference>
<evidence type="ECO:0000256" key="6">
    <source>
        <dbReference type="ARBA" id="ARBA00023242"/>
    </source>
</evidence>
<gene>
    <name evidence="9" type="ORF">GJ744_010184</name>
</gene>
<dbReference type="Gene3D" id="4.10.240.10">
    <property type="entry name" value="Zn(2)-C6 fungal-type DNA-binding domain"/>
    <property type="match status" value="1"/>
</dbReference>
<evidence type="ECO:0000256" key="7">
    <source>
        <dbReference type="SAM" id="MobiDB-lite"/>
    </source>
</evidence>
<reference evidence="9" key="1">
    <citation type="submission" date="2020-02" db="EMBL/GenBank/DDBJ databases">
        <authorList>
            <person name="Palmer J.M."/>
        </authorList>
    </citation>
    <scope>NUCLEOTIDE SEQUENCE</scope>
    <source>
        <strain evidence="9">EPUS1.4</strain>
        <tissue evidence="9">Thallus</tissue>
    </source>
</reference>
<dbReference type="GO" id="GO:0005634">
    <property type="term" value="C:nucleus"/>
    <property type="evidence" value="ECO:0007669"/>
    <property type="project" value="UniProtKB-SubCell"/>
</dbReference>
<evidence type="ECO:0000313" key="10">
    <source>
        <dbReference type="Proteomes" id="UP000606974"/>
    </source>
</evidence>
<dbReference type="PROSITE" id="PS00463">
    <property type="entry name" value="ZN2_CY6_FUNGAL_1"/>
    <property type="match status" value="1"/>
</dbReference>
<evidence type="ECO:0000256" key="1">
    <source>
        <dbReference type="ARBA" id="ARBA00004123"/>
    </source>
</evidence>
<dbReference type="SUPFAM" id="SSF57701">
    <property type="entry name" value="Zn2/Cys6 DNA-binding domain"/>
    <property type="match status" value="1"/>
</dbReference>
<feature type="compositionally biased region" description="Polar residues" evidence="7">
    <location>
        <begin position="197"/>
        <end position="215"/>
    </location>
</feature>
<evidence type="ECO:0000256" key="4">
    <source>
        <dbReference type="ARBA" id="ARBA00023125"/>
    </source>
</evidence>
<keyword evidence="6" id="KW-0539">Nucleus</keyword>
<dbReference type="InterPro" id="IPR001138">
    <property type="entry name" value="Zn2Cys6_DnaBD"/>
</dbReference>
<dbReference type="CDD" id="cd12148">
    <property type="entry name" value="fungal_TF_MHR"/>
    <property type="match status" value="1"/>
</dbReference>
<dbReference type="PANTHER" id="PTHR47338:SF10">
    <property type="entry name" value="TRANSCRIPTION FACTOR DOMAIN-CONTAINING PROTEIN-RELATED"/>
    <property type="match status" value="1"/>
</dbReference>
<dbReference type="CDD" id="cd00067">
    <property type="entry name" value="GAL4"/>
    <property type="match status" value="1"/>
</dbReference>
<comment type="subcellular location">
    <subcellularLocation>
        <location evidence="1">Nucleus</location>
    </subcellularLocation>
</comment>
<keyword evidence="10" id="KW-1185">Reference proteome</keyword>
<dbReference type="GO" id="GO:0008270">
    <property type="term" value="F:zinc ion binding"/>
    <property type="evidence" value="ECO:0007669"/>
    <property type="project" value="InterPro"/>
</dbReference>
<dbReference type="GO" id="GO:0003677">
    <property type="term" value="F:DNA binding"/>
    <property type="evidence" value="ECO:0007669"/>
    <property type="project" value="UniProtKB-KW"/>
</dbReference>
<name>A0A8H7AME8_9EURO</name>
<dbReference type="Pfam" id="PF00172">
    <property type="entry name" value="Zn_clus"/>
    <property type="match status" value="1"/>
</dbReference>
<dbReference type="Pfam" id="PF04082">
    <property type="entry name" value="Fungal_trans"/>
    <property type="match status" value="1"/>
</dbReference>
<organism evidence="9 10">
    <name type="scientific">Endocarpon pusillum</name>
    <dbReference type="NCBI Taxonomy" id="364733"/>
    <lineage>
        <taxon>Eukaryota</taxon>
        <taxon>Fungi</taxon>
        <taxon>Dikarya</taxon>
        <taxon>Ascomycota</taxon>
        <taxon>Pezizomycotina</taxon>
        <taxon>Eurotiomycetes</taxon>
        <taxon>Chaetothyriomycetidae</taxon>
        <taxon>Verrucariales</taxon>
        <taxon>Verrucariaceae</taxon>
        <taxon>Endocarpon</taxon>
    </lineage>
</organism>
<accession>A0A8H7AME8</accession>
<comment type="caution">
    <text evidence="9">The sequence shown here is derived from an EMBL/GenBank/DDBJ whole genome shotgun (WGS) entry which is preliminary data.</text>
</comment>
<dbReference type="OrthoDB" id="2943660at2759"/>
<evidence type="ECO:0000313" key="9">
    <source>
        <dbReference type="EMBL" id="KAF7507755.1"/>
    </source>
</evidence>
<protein>
    <recommendedName>
        <fullName evidence="8">Zn(2)-C6 fungal-type domain-containing protein</fullName>
    </recommendedName>
</protein>
<keyword evidence="3" id="KW-0805">Transcription regulation</keyword>
<dbReference type="GO" id="GO:0006351">
    <property type="term" value="P:DNA-templated transcription"/>
    <property type="evidence" value="ECO:0007669"/>
    <property type="project" value="InterPro"/>
</dbReference>
<evidence type="ECO:0000259" key="8">
    <source>
        <dbReference type="PROSITE" id="PS50048"/>
    </source>
</evidence>
<keyword evidence="4" id="KW-0238">DNA-binding</keyword>
<evidence type="ECO:0000256" key="5">
    <source>
        <dbReference type="ARBA" id="ARBA00023163"/>
    </source>
</evidence>
<sequence length="668" mass="73593">MPSGRKQACQPCRQKKKKCDGILPICSGCAKSNAVCTYEGSVGLGPWATYFPNADVSRAATASSASMNWRFPASMDGMQWDLGLSANLVQPGQGFSLWRDNDAAIQPLSYPPEASTAVGERATNSGQWQQALATSQPTAMNLAYESAFGSGQGHPSCSVDFGLGIQAEHLSSGSSDSPFTDPLRVGTSLPASLHASIPNSSASTGGSSDTQATRDTAYPTDTQVGELTQIFFTKCHHFLPCLHQQSFMVQVSGGSAQANLSPLPLAVFAVAAPHHPDILHSHQLSWICKATELVDHNIKILANPIETLQACFVIIYYAYITASMADMWVSLGKACRFASLLGFDKVDSSRTPPSPFAPRAQNEHEIETRRRVMWALFFLDRHVSCLAGWTLAVDDRQFQVHYPINDTLYQVTDYSKANSEPFTMNLHALMSPSTMQDTDPQDTYDLVLRASVLLGRIITHHNDLYSASNPEEHMSVFWALENTLIRFNLALGRGSQSILGVPLATLDRGVWLALLIQQCTILLYHPTVPDSSCLSDADDRPLPLTEDQPYTGESSISYLRCHNAMRTMVRIIKETASRSMSALLNPFLVPAYFLCCRFLVISWRDKRSQTDRDDIDTILMLIDRMADVWSSLAARYRESILHDLARGPDQLKLMRRGTGSYLSAEYVQ</sequence>
<dbReference type="SMART" id="SM00906">
    <property type="entry name" value="Fungal_trans"/>
    <property type="match status" value="1"/>
</dbReference>
<dbReference type="Proteomes" id="UP000606974">
    <property type="component" value="Unassembled WGS sequence"/>
</dbReference>
<dbReference type="PANTHER" id="PTHR47338">
    <property type="entry name" value="ZN(II)2CYS6 TRANSCRIPTION FACTOR (EUROFUNG)-RELATED"/>
    <property type="match status" value="1"/>
</dbReference>
<dbReference type="PROSITE" id="PS50048">
    <property type="entry name" value="ZN2_CY6_FUNGAL_2"/>
    <property type="match status" value="1"/>
</dbReference>
<evidence type="ECO:0000256" key="3">
    <source>
        <dbReference type="ARBA" id="ARBA00023015"/>
    </source>
</evidence>
<dbReference type="AlphaFoldDB" id="A0A8H7AME8"/>